<evidence type="ECO:0000313" key="5">
    <source>
        <dbReference type="Proteomes" id="UP000636010"/>
    </source>
</evidence>
<dbReference type="AlphaFoldDB" id="A0A2T4DKZ7"/>
<protein>
    <recommendedName>
        <fullName evidence="6">DUF2911 domain-containing protein</fullName>
    </recommendedName>
</protein>
<reference evidence="3 4" key="2">
    <citation type="submission" date="2018-03" db="EMBL/GenBank/DDBJ databases">
        <title>Cross-interface Injection: A General Nanoliter Liquid Handling Method Applied to Single Cells Genome Amplification Automated Nanoliter Liquid Handling Applied to Single Cell Multiple Displacement Amplification.</title>
        <authorList>
            <person name="Yun J."/>
            <person name="Xu P."/>
            <person name="Xu J."/>
            <person name="Dai X."/>
            <person name="Wang Y."/>
            <person name="Zheng X."/>
            <person name="Cao C."/>
            <person name="Yi Q."/>
            <person name="Zhu Y."/>
            <person name="Wang L."/>
            <person name="Dong Z."/>
            <person name="Huang Y."/>
            <person name="Huang L."/>
            <person name="Du W."/>
        </authorList>
    </citation>
    <scope>NUCLEOTIDE SEQUENCE [LARGE SCALE GENOMIC DNA]</scope>
    <source>
        <strain evidence="3 4">Z-D1-2</strain>
    </source>
</reference>
<comment type="caution">
    <text evidence="3">The sequence shown here is derived from an EMBL/GenBank/DDBJ whole genome shotgun (WGS) entry which is preliminary data.</text>
</comment>
<feature type="signal peptide" evidence="1">
    <location>
        <begin position="1"/>
        <end position="22"/>
    </location>
</feature>
<dbReference type="EMBL" id="BMEC01000017">
    <property type="protein sequence ID" value="GGC52661.1"/>
    <property type="molecule type" value="Genomic_DNA"/>
</dbReference>
<keyword evidence="1" id="KW-0732">Signal</keyword>
<organism evidence="3 4">
    <name type="scientific">Marivirga lumbricoides</name>
    <dbReference type="NCBI Taxonomy" id="1046115"/>
    <lineage>
        <taxon>Bacteria</taxon>
        <taxon>Pseudomonadati</taxon>
        <taxon>Bacteroidota</taxon>
        <taxon>Cytophagia</taxon>
        <taxon>Cytophagales</taxon>
        <taxon>Marivirgaceae</taxon>
        <taxon>Marivirga</taxon>
    </lineage>
</organism>
<keyword evidence="5" id="KW-1185">Reference proteome</keyword>
<dbReference type="SUPFAM" id="SSF81901">
    <property type="entry name" value="HCP-like"/>
    <property type="match status" value="1"/>
</dbReference>
<dbReference type="InterPro" id="IPR021314">
    <property type="entry name" value="DUF2911"/>
</dbReference>
<proteinExistence type="predicted"/>
<sequence length="291" mass="31908">MRKKLLIMGLVALFATFQAVKAQIAIPQPSAKAKTETTVGLTDISISYYRPSVKGRAIFGEGSDYLQPYGQLWRAGANSGTVLSLSTDAKVAGKDVKAGDYLIFMTPGKDQWEFKLYSDLSLGGNVGGYNMDNEVLSAKVTPKKLSEPVETLTYQISDLNTESTKANIHFMWENQSVKVPVEVTYDEIVMAQIEKNTKVNPSNLIAAANYYYNTGKDLNQALEWVNTYLAAGNNSQQFWNVHLKAQILAKLGKNKEAKQAAEKSMALAKANEGGDFGYVKRNQDLIAGLGK</sequence>
<accession>A0A2T4DKZ7</accession>
<feature type="chain" id="PRO_5015650478" description="DUF2911 domain-containing protein" evidence="1">
    <location>
        <begin position="23"/>
        <end position="291"/>
    </location>
</feature>
<dbReference type="Proteomes" id="UP000240608">
    <property type="component" value="Unassembled WGS sequence"/>
</dbReference>
<evidence type="ECO:0000313" key="2">
    <source>
        <dbReference type="EMBL" id="GGC52661.1"/>
    </source>
</evidence>
<evidence type="ECO:0000313" key="4">
    <source>
        <dbReference type="Proteomes" id="UP000240608"/>
    </source>
</evidence>
<name>A0A2T4DKZ7_9BACT</name>
<dbReference type="Proteomes" id="UP000636010">
    <property type="component" value="Unassembled WGS sequence"/>
</dbReference>
<dbReference type="RefSeq" id="WP_188467388.1">
    <property type="nucleotide sequence ID" value="NZ_BAABHU010000017.1"/>
</dbReference>
<reference evidence="2" key="1">
    <citation type="journal article" date="2014" name="Int. J. Syst. Evol. Microbiol.">
        <title>Complete genome of a new Firmicutes species belonging to the dominant human colonic microbiota ('Ruminococcus bicirculans') reveals two chromosomes and a selective capacity to utilize plant glucans.</title>
        <authorList>
            <consortium name="NISC Comparative Sequencing Program"/>
            <person name="Wegmann U."/>
            <person name="Louis P."/>
            <person name="Goesmann A."/>
            <person name="Henrissat B."/>
            <person name="Duncan S.H."/>
            <person name="Flint H.J."/>
        </authorList>
    </citation>
    <scope>NUCLEOTIDE SEQUENCE</scope>
    <source>
        <strain evidence="2">CGMCC 1.10832</strain>
    </source>
</reference>
<evidence type="ECO:0000313" key="3">
    <source>
        <dbReference type="EMBL" id="PTB94483.1"/>
    </source>
</evidence>
<dbReference type="EMBL" id="PYVU01000130">
    <property type="protein sequence ID" value="PTB94483.1"/>
    <property type="molecule type" value="Genomic_DNA"/>
</dbReference>
<evidence type="ECO:0008006" key="6">
    <source>
        <dbReference type="Google" id="ProtNLM"/>
    </source>
</evidence>
<reference evidence="5" key="3">
    <citation type="journal article" date="2019" name="Int. J. Syst. Evol. Microbiol.">
        <title>The Global Catalogue of Microorganisms (GCM) 10K type strain sequencing project: providing services to taxonomists for standard genome sequencing and annotation.</title>
        <authorList>
            <consortium name="The Broad Institute Genomics Platform"/>
            <consortium name="The Broad Institute Genome Sequencing Center for Infectious Disease"/>
            <person name="Wu L."/>
            <person name="Ma J."/>
        </authorList>
    </citation>
    <scope>NUCLEOTIDE SEQUENCE [LARGE SCALE GENOMIC DNA]</scope>
    <source>
        <strain evidence="5">CGMCC 1.10832</strain>
    </source>
</reference>
<evidence type="ECO:0000256" key="1">
    <source>
        <dbReference type="SAM" id="SignalP"/>
    </source>
</evidence>
<dbReference type="Pfam" id="PF11138">
    <property type="entry name" value="DUF2911"/>
    <property type="match status" value="1"/>
</dbReference>
<reference evidence="2" key="4">
    <citation type="submission" date="2024-05" db="EMBL/GenBank/DDBJ databases">
        <authorList>
            <person name="Sun Q."/>
            <person name="Zhou Y."/>
        </authorList>
    </citation>
    <scope>NUCLEOTIDE SEQUENCE</scope>
    <source>
        <strain evidence="2">CGMCC 1.10832</strain>
    </source>
</reference>
<gene>
    <name evidence="3" type="ORF">C9994_12090</name>
    <name evidence="2" type="ORF">GCM10011506_42870</name>
</gene>